<dbReference type="AlphaFoldDB" id="A0A9P9J7K8"/>
<evidence type="ECO:0000256" key="1">
    <source>
        <dbReference type="SAM" id="Coils"/>
    </source>
</evidence>
<organism evidence="3 4">
    <name type="scientific">Dactylonectria macrodidyma</name>
    <dbReference type="NCBI Taxonomy" id="307937"/>
    <lineage>
        <taxon>Eukaryota</taxon>
        <taxon>Fungi</taxon>
        <taxon>Dikarya</taxon>
        <taxon>Ascomycota</taxon>
        <taxon>Pezizomycotina</taxon>
        <taxon>Sordariomycetes</taxon>
        <taxon>Hypocreomycetidae</taxon>
        <taxon>Hypocreales</taxon>
        <taxon>Nectriaceae</taxon>
        <taxon>Dactylonectria</taxon>
    </lineage>
</organism>
<evidence type="ECO:0000259" key="2">
    <source>
        <dbReference type="Pfam" id="PF22893"/>
    </source>
</evidence>
<protein>
    <recommendedName>
        <fullName evidence="2">Ubiquitin-like domain-containing protein</fullName>
    </recommendedName>
</protein>
<gene>
    <name evidence="3" type="ORF">EDB81DRAFT_486124</name>
</gene>
<name>A0A9P9J7K8_9HYPO</name>
<dbReference type="OrthoDB" id="3045089at2759"/>
<dbReference type="PANTHER" id="PTHR38886:SF1">
    <property type="entry name" value="NACHT-NTPASE AND P-LOOP NTPASES N-TERMINAL DOMAIN-CONTAINING PROTEIN"/>
    <property type="match status" value="1"/>
</dbReference>
<accession>A0A9P9J7K8</accession>
<evidence type="ECO:0000313" key="3">
    <source>
        <dbReference type="EMBL" id="KAH7146239.1"/>
    </source>
</evidence>
<feature type="coiled-coil region" evidence="1">
    <location>
        <begin position="178"/>
        <end position="208"/>
    </location>
</feature>
<dbReference type="Proteomes" id="UP000738349">
    <property type="component" value="Unassembled WGS sequence"/>
</dbReference>
<proteinExistence type="predicted"/>
<sequence length="510" mass="56995">MEFALTFGSLGDIIAVCQVAVQLGRAISLGSGAVGDSAKEYQDLRDDLDSFVRILMQVVATYQQHELSPYLDGLDKATESVIDQCGSLIQDTLEHVHPKYHCSLRVGGSGKKIRDTYRKIEWSIREKDRLRHVREKLQNGIQRLSLLTTLAARKSARVDNATLCTRIEEINQLVSDSYRSQEEMLELLRDQSRASEKQAEKLEDMSQQLVVQEKSSWDFLGLVKDTFCGILEVKALVVQISQTVINLQVMASHSKFLHPLDPTKELPAVLEDALGNELPIPAEWLGSLEWETLYGLLRDHFKGRKGYDMVLTREYALEDSSSGRDLDTNRPLHFCLRRGMKINMSMVFDAATLVAGACPRCTTATDAAEDVTVQCTRSDCGMWFRMQKIVIEALETFDPLQSTDAKSVPVGQRSTIMTSIPVDPADFRRVRLLRQEISGLQPPSTQIGINDHEALELAESPKTSQGGLSPAPPPLVSPWHLTTLAKLPLPHRPLPTEEFILVTIPKKEHA</sequence>
<dbReference type="PANTHER" id="PTHR38886">
    <property type="entry name" value="SESA DOMAIN-CONTAINING PROTEIN"/>
    <property type="match status" value="1"/>
</dbReference>
<evidence type="ECO:0000313" key="4">
    <source>
        <dbReference type="Proteomes" id="UP000738349"/>
    </source>
</evidence>
<dbReference type="InterPro" id="IPR054464">
    <property type="entry name" value="ULD_fung"/>
</dbReference>
<keyword evidence="4" id="KW-1185">Reference proteome</keyword>
<feature type="domain" description="Ubiquitin-like" evidence="2">
    <location>
        <begin position="267"/>
        <end position="348"/>
    </location>
</feature>
<dbReference type="EMBL" id="JAGMUV010000008">
    <property type="protein sequence ID" value="KAH7146239.1"/>
    <property type="molecule type" value="Genomic_DNA"/>
</dbReference>
<dbReference type="Pfam" id="PF22893">
    <property type="entry name" value="ULD_2"/>
    <property type="match status" value="1"/>
</dbReference>
<comment type="caution">
    <text evidence="3">The sequence shown here is derived from an EMBL/GenBank/DDBJ whole genome shotgun (WGS) entry which is preliminary data.</text>
</comment>
<keyword evidence="1" id="KW-0175">Coiled coil</keyword>
<reference evidence="3" key="1">
    <citation type="journal article" date="2021" name="Nat. Commun.">
        <title>Genetic determinants of endophytism in the Arabidopsis root mycobiome.</title>
        <authorList>
            <person name="Mesny F."/>
            <person name="Miyauchi S."/>
            <person name="Thiergart T."/>
            <person name="Pickel B."/>
            <person name="Atanasova L."/>
            <person name="Karlsson M."/>
            <person name="Huettel B."/>
            <person name="Barry K.W."/>
            <person name="Haridas S."/>
            <person name="Chen C."/>
            <person name="Bauer D."/>
            <person name="Andreopoulos W."/>
            <person name="Pangilinan J."/>
            <person name="LaButti K."/>
            <person name="Riley R."/>
            <person name="Lipzen A."/>
            <person name="Clum A."/>
            <person name="Drula E."/>
            <person name="Henrissat B."/>
            <person name="Kohler A."/>
            <person name="Grigoriev I.V."/>
            <person name="Martin F.M."/>
            <person name="Hacquard S."/>
        </authorList>
    </citation>
    <scope>NUCLEOTIDE SEQUENCE</scope>
    <source>
        <strain evidence="3">MPI-CAGE-AT-0147</strain>
    </source>
</reference>